<dbReference type="InterPro" id="IPR036875">
    <property type="entry name" value="Znf_CCHC_sf"/>
</dbReference>
<accession>A0A1Q3C3E5</accession>
<evidence type="ECO:0000259" key="3">
    <source>
        <dbReference type="PROSITE" id="PS50158"/>
    </source>
</evidence>
<feature type="region of interest" description="Disordered" evidence="2">
    <location>
        <begin position="1"/>
        <end position="30"/>
    </location>
</feature>
<feature type="domain" description="CCHC-type" evidence="3">
    <location>
        <begin position="69"/>
        <end position="84"/>
    </location>
</feature>
<dbReference type="GO" id="GO:0008270">
    <property type="term" value="F:zinc ion binding"/>
    <property type="evidence" value="ECO:0007669"/>
    <property type="project" value="UniProtKB-KW"/>
</dbReference>
<dbReference type="EMBL" id="BDDD01001249">
    <property type="protein sequence ID" value="GAV74563.1"/>
    <property type="molecule type" value="Genomic_DNA"/>
</dbReference>
<dbReference type="Proteomes" id="UP000187406">
    <property type="component" value="Unassembled WGS sequence"/>
</dbReference>
<dbReference type="AlphaFoldDB" id="A0A1Q3C3E5"/>
<evidence type="ECO:0000256" key="1">
    <source>
        <dbReference type="PROSITE-ProRule" id="PRU00047"/>
    </source>
</evidence>
<organism evidence="4 5">
    <name type="scientific">Cephalotus follicularis</name>
    <name type="common">Albany pitcher plant</name>
    <dbReference type="NCBI Taxonomy" id="3775"/>
    <lineage>
        <taxon>Eukaryota</taxon>
        <taxon>Viridiplantae</taxon>
        <taxon>Streptophyta</taxon>
        <taxon>Embryophyta</taxon>
        <taxon>Tracheophyta</taxon>
        <taxon>Spermatophyta</taxon>
        <taxon>Magnoliopsida</taxon>
        <taxon>eudicotyledons</taxon>
        <taxon>Gunneridae</taxon>
        <taxon>Pentapetalae</taxon>
        <taxon>rosids</taxon>
        <taxon>fabids</taxon>
        <taxon>Oxalidales</taxon>
        <taxon>Cephalotaceae</taxon>
        <taxon>Cephalotus</taxon>
    </lineage>
</organism>
<keyword evidence="5" id="KW-1185">Reference proteome</keyword>
<protein>
    <submittedName>
        <fullName evidence="4">Zf-CCHC domain-containing protein</fullName>
    </submittedName>
</protein>
<dbReference type="SUPFAM" id="SSF57756">
    <property type="entry name" value="Retrovirus zinc finger-like domains"/>
    <property type="match status" value="1"/>
</dbReference>
<dbReference type="PROSITE" id="PS50158">
    <property type="entry name" value="ZF_CCHC"/>
    <property type="match status" value="1"/>
</dbReference>
<dbReference type="OrthoDB" id="999288at2759"/>
<keyword evidence="1" id="KW-0862">Zinc</keyword>
<proteinExistence type="predicted"/>
<keyword evidence="1" id="KW-0479">Metal-binding</keyword>
<evidence type="ECO:0000313" key="5">
    <source>
        <dbReference type="Proteomes" id="UP000187406"/>
    </source>
</evidence>
<gene>
    <name evidence="4" type="ORF">CFOL_v3_18043</name>
</gene>
<dbReference type="Gene3D" id="4.10.60.10">
    <property type="entry name" value="Zinc finger, CCHC-type"/>
    <property type="match status" value="1"/>
</dbReference>
<dbReference type="InterPro" id="IPR001878">
    <property type="entry name" value="Znf_CCHC"/>
</dbReference>
<evidence type="ECO:0000313" key="4">
    <source>
        <dbReference type="EMBL" id="GAV74563.1"/>
    </source>
</evidence>
<comment type="caution">
    <text evidence="4">The sequence shown here is derived from an EMBL/GenBank/DDBJ whole genome shotgun (WGS) entry which is preliminary data.</text>
</comment>
<reference evidence="5" key="1">
    <citation type="submission" date="2016-04" db="EMBL/GenBank/DDBJ databases">
        <title>Cephalotus genome sequencing.</title>
        <authorList>
            <person name="Fukushima K."/>
            <person name="Hasebe M."/>
            <person name="Fang X."/>
        </authorList>
    </citation>
    <scope>NUCLEOTIDE SEQUENCE [LARGE SCALE GENOMIC DNA]</scope>
    <source>
        <strain evidence="5">cv. St1</strain>
    </source>
</reference>
<dbReference type="SMART" id="SM00343">
    <property type="entry name" value="ZnF_C2HC"/>
    <property type="match status" value="1"/>
</dbReference>
<dbReference type="InParanoid" id="A0A1Q3C3E5"/>
<evidence type="ECO:0000256" key="2">
    <source>
        <dbReference type="SAM" id="MobiDB-lite"/>
    </source>
</evidence>
<name>A0A1Q3C3E5_CEPFO</name>
<dbReference type="GO" id="GO:0003676">
    <property type="term" value="F:nucleic acid binding"/>
    <property type="evidence" value="ECO:0007669"/>
    <property type="project" value="InterPro"/>
</dbReference>
<sequence>MNHESEETKKKKTIALKASKEENEDVGDEDREMALITTQFKKFLRQQRKRPFKKHLQKDESSKKEEVICYECNKPGHYKNYCPKLKKNKEHSKKKKAMMATWSDNDDSSSVEESNGEVANIAFMAIENEDENEVQFSYSFDELHLVEYCEILSLKYSSLKKLNKALSCKIDELKTSSTLNNKDRKKIDDLEKENDSLS</sequence>
<keyword evidence="1" id="KW-0863">Zinc-finger</keyword>